<proteinExistence type="predicted"/>
<dbReference type="GO" id="GO:0046076">
    <property type="term" value="P:dTTP catabolic process"/>
    <property type="evidence" value="ECO:0007669"/>
    <property type="project" value="TreeGrafter"/>
</dbReference>
<dbReference type="GO" id="GO:0046052">
    <property type="term" value="P:UTP catabolic process"/>
    <property type="evidence" value="ECO:0007669"/>
    <property type="project" value="TreeGrafter"/>
</dbReference>
<name>A0A9D1LA37_9CLOT</name>
<dbReference type="PANTHER" id="PTHR30522:SF0">
    <property type="entry name" value="NUCLEOSIDE TRIPHOSPHATE PYROPHOSPHOHYDROLASE"/>
    <property type="match status" value="1"/>
</dbReference>
<dbReference type="SUPFAM" id="SSF101386">
    <property type="entry name" value="all-alpha NTP pyrophosphatases"/>
    <property type="match status" value="1"/>
</dbReference>
<comment type="caution">
    <text evidence="2">The sequence shown here is derived from an EMBL/GenBank/DDBJ whole genome shotgun (WGS) entry which is preliminary data.</text>
</comment>
<dbReference type="GO" id="GO:0046061">
    <property type="term" value="P:dATP catabolic process"/>
    <property type="evidence" value="ECO:0007669"/>
    <property type="project" value="TreeGrafter"/>
</dbReference>
<dbReference type="NCBIfam" id="TIGR00444">
    <property type="entry name" value="mazG"/>
    <property type="match status" value="1"/>
</dbReference>
<dbReference type="FunFam" id="1.10.287.1080:FF:000001">
    <property type="entry name" value="Nucleoside triphosphate pyrophosphohydrolase"/>
    <property type="match status" value="1"/>
</dbReference>
<sequence>MIEMEPKQPGERYTFQELYHIIELLRSPEGCPWDREQTHESLIKPMLEEAYEAVDAIEKKSPEKLCEELGDVLLQVIFHTILAKEEGSFAFEDVTDRCARKMLFRHSHVFGGDAAATAGEALSNWESRKLEEKGFSSLRQDLEDIPNVLPALMRAQKAAKKIRKAGSDREELPPLASEQELGAALYQICRQADRSGLDAEIALKHYLEGVIQNEN</sequence>
<evidence type="ECO:0000259" key="1">
    <source>
        <dbReference type="Pfam" id="PF03819"/>
    </source>
</evidence>
<dbReference type="GO" id="GO:0006203">
    <property type="term" value="P:dGTP catabolic process"/>
    <property type="evidence" value="ECO:0007669"/>
    <property type="project" value="TreeGrafter"/>
</dbReference>
<protein>
    <submittedName>
        <fullName evidence="2">MazG family protein</fullName>
    </submittedName>
</protein>
<dbReference type="Proteomes" id="UP000824089">
    <property type="component" value="Unassembled WGS sequence"/>
</dbReference>
<dbReference type="AlphaFoldDB" id="A0A9D1LA37"/>
<dbReference type="PANTHER" id="PTHR30522">
    <property type="entry name" value="NUCLEOSIDE TRIPHOSPHATE PYROPHOSPHOHYDROLASE"/>
    <property type="match status" value="1"/>
</dbReference>
<dbReference type="GO" id="GO:0046047">
    <property type="term" value="P:TTP catabolic process"/>
    <property type="evidence" value="ECO:0007669"/>
    <property type="project" value="TreeGrafter"/>
</dbReference>
<dbReference type="GO" id="GO:0046081">
    <property type="term" value="P:dUTP catabolic process"/>
    <property type="evidence" value="ECO:0007669"/>
    <property type="project" value="TreeGrafter"/>
</dbReference>
<organism evidence="2 3">
    <name type="scientific">Candidatus Egerieisoma faecipullorum</name>
    <dbReference type="NCBI Taxonomy" id="2840963"/>
    <lineage>
        <taxon>Bacteria</taxon>
        <taxon>Bacillati</taxon>
        <taxon>Bacillota</taxon>
        <taxon>Clostridia</taxon>
        <taxon>Eubacteriales</taxon>
        <taxon>Clostridiaceae</taxon>
        <taxon>Clostridiaceae incertae sedis</taxon>
        <taxon>Candidatus Egerieisoma</taxon>
    </lineage>
</organism>
<dbReference type="Pfam" id="PF03819">
    <property type="entry name" value="MazG"/>
    <property type="match status" value="1"/>
</dbReference>
<gene>
    <name evidence="2" type="ORF">IAD50_00840</name>
</gene>
<feature type="domain" description="NTP pyrophosphohydrolase MazG-like" evidence="1">
    <location>
        <begin position="37"/>
        <end position="110"/>
    </location>
</feature>
<dbReference type="InterPro" id="IPR004518">
    <property type="entry name" value="MazG-like_dom"/>
</dbReference>
<reference evidence="2" key="1">
    <citation type="submission" date="2020-10" db="EMBL/GenBank/DDBJ databases">
        <authorList>
            <person name="Gilroy R."/>
        </authorList>
    </citation>
    <scope>NUCLEOTIDE SEQUENCE</scope>
    <source>
        <strain evidence="2">CHK195-4489</strain>
    </source>
</reference>
<dbReference type="InterPro" id="IPR011551">
    <property type="entry name" value="NTP_PyrPHydrolase_MazG"/>
</dbReference>
<dbReference type="GO" id="GO:0006950">
    <property type="term" value="P:response to stress"/>
    <property type="evidence" value="ECO:0007669"/>
    <property type="project" value="UniProtKB-ARBA"/>
</dbReference>
<evidence type="ECO:0000313" key="3">
    <source>
        <dbReference type="Proteomes" id="UP000824089"/>
    </source>
</evidence>
<dbReference type="GO" id="GO:0047429">
    <property type="term" value="F:nucleoside triphosphate diphosphatase activity"/>
    <property type="evidence" value="ECO:0007669"/>
    <property type="project" value="TreeGrafter"/>
</dbReference>
<dbReference type="Gene3D" id="1.10.287.1080">
    <property type="entry name" value="MazG-like"/>
    <property type="match status" value="1"/>
</dbReference>
<dbReference type="CDD" id="cd11528">
    <property type="entry name" value="NTP-PPase_MazG_Nterm"/>
    <property type="match status" value="1"/>
</dbReference>
<accession>A0A9D1LA37</accession>
<reference evidence="2" key="2">
    <citation type="journal article" date="2021" name="PeerJ">
        <title>Extensive microbial diversity within the chicken gut microbiome revealed by metagenomics and culture.</title>
        <authorList>
            <person name="Gilroy R."/>
            <person name="Ravi A."/>
            <person name="Getino M."/>
            <person name="Pursley I."/>
            <person name="Horton D.L."/>
            <person name="Alikhan N.F."/>
            <person name="Baker D."/>
            <person name="Gharbi K."/>
            <person name="Hall N."/>
            <person name="Watson M."/>
            <person name="Adriaenssens E.M."/>
            <person name="Foster-Nyarko E."/>
            <person name="Jarju S."/>
            <person name="Secka A."/>
            <person name="Antonio M."/>
            <person name="Oren A."/>
            <person name="Chaudhuri R.R."/>
            <person name="La Ragione R."/>
            <person name="Hildebrand F."/>
            <person name="Pallen M.J."/>
        </authorList>
    </citation>
    <scope>NUCLEOTIDE SEQUENCE</scope>
    <source>
        <strain evidence="2">CHK195-4489</strain>
    </source>
</reference>
<dbReference type="InterPro" id="IPR048015">
    <property type="entry name" value="NTP-PPase_MazG-like_N"/>
</dbReference>
<dbReference type="EMBL" id="DVMM01000016">
    <property type="protein sequence ID" value="HIU28823.1"/>
    <property type="molecule type" value="Genomic_DNA"/>
</dbReference>
<evidence type="ECO:0000313" key="2">
    <source>
        <dbReference type="EMBL" id="HIU28823.1"/>
    </source>
</evidence>